<dbReference type="Pfam" id="PF01128">
    <property type="entry name" value="IspD"/>
    <property type="match status" value="1"/>
</dbReference>
<keyword evidence="9 14" id="KW-0548">Nucleotidyltransferase</keyword>
<evidence type="ECO:0000259" key="15">
    <source>
        <dbReference type="Pfam" id="PF02542"/>
    </source>
</evidence>
<dbReference type="RefSeq" id="WP_407338860.1">
    <property type="nucleotide sequence ID" value="NZ_CP136862.1"/>
</dbReference>
<evidence type="ECO:0000256" key="5">
    <source>
        <dbReference type="ARBA" id="ARBA00004787"/>
    </source>
</evidence>
<comment type="pathway">
    <text evidence="5 14">Isoprenoid biosynthesis; isopentenyl diphosphate biosynthesis via DXP pathway; isopentenyl diphosphate from 1-deoxy-D-xylulose 5-phosphate: step 2/6.</text>
</comment>
<dbReference type="NCBIfam" id="TIGR00151">
    <property type="entry name" value="ispF"/>
    <property type="match status" value="1"/>
</dbReference>
<dbReference type="InterPro" id="IPR003526">
    <property type="entry name" value="MECDP_synthase"/>
</dbReference>
<feature type="binding site" evidence="14">
    <location>
        <position position="250"/>
    </location>
    <ligand>
        <name>a divalent metal cation</name>
        <dbReference type="ChEBI" id="CHEBI:60240"/>
    </ligand>
</feature>
<comment type="caution">
    <text evidence="14">Lacks conserved residue(s) required for the propagation of feature annotation.</text>
</comment>
<dbReference type="EC" id="4.6.1.12" evidence="14"/>
<protein>
    <recommendedName>
        <fullName evidence="14">Bifunctional enzyme IspD/IspF</fullName>
    </recommendedName>
    <domain>
        <recommendedName>
            <fullName evidence="14">2-C-methyl-D-erythritol 4-phosphate cytidylyltransferase</fullName>
            <ecNumber evidence="14">2.7.7.60</ecNumber>
        </recommendedName>
        <alternativeName>
            <fullName evidence="14">4-diphosphocytidyl-2C-methyl-D-erythritol synthase</fullName>
        </alternativeName>
        <alternativeName>
            <fullName evidence="14">MEP cytidylyltransferase</fullName>
            <shortName evidence="14">MCT</shortName>
        </alternativeName>
    </domain>
    <domain>
        <recommendedName>
            <fullName evidence="14">2-C-methyl-D-erythritol 2,4-cyclodiphosphate synthase</fullName>
            <shortName evidence="14">MECDP-synthase</shortName>
            <shortName evidence="14">MECPP-synthase</shortName>
            <shortName evidence="14">MECPS</shortName>
            <ecNumber evidence="14">4.6.1.12</ecNumber>
        </recommendedName>
    </domain>
</protein>
<dbReference type="InterPro" id="IPR026596">
    <property type="entry name" value="IspD/F"/>
</dbReference>
<keyword evidence="13 14" id="KW-0511">Multifunctional enzyme</keyword>
<comment type="similarity">
    <text evidence="7">Belongs to the IspD/TarI cytidylyltransferase family. IspD subfamily.</text>
</comment>
<accession>A0ABZ0HSQ4</accession>
<dbReference type="PANTHER" id="PTHR43181">
    <property type="entry name" value="2-C-METHYL-D-ERYTHRITOL 2,4-CYCLODIPHOSPHATE SYNTHASE, CHLOROPLASTIC"/>
    <property type="match status" value="1"/>
</dbReference>
<feature type="site" description="Transition state stabilizer" evidence="14">
    <location>
        <position position="26"/>
    </location>
</feature>
<dbReference type="InterPro" id="IPR020555">
    <property type="entry name" value="MECDP_synthase_CS"/>
</dbReference>
<gene>
    <name evidence="14" type="primary">ispDF</name>
    <name evidence="16" type="ORF">RZS28_16740</name>
</gene>
<keyword evidence="10 14" id="KW-0479">Metal-binding</keyword>
<name>A0ABZ0HSQ4_9HYPH</name>
<evidence type="ECO:0000256" key="2">
    <source>
        <dbReference type="ARBA" id="ARBA00001282"/>
    </source>
</evidence>
<comment type="similarity">
    <text evidence="14">In the C-terminal section; belongs to the IspF family.</text>
</comment>
<dbReference type="PROSITE" id="PS01350">
    <property type="entry name" value="ISPF"/>
    <property type="match status" value="1"/>
</dbReference>
<feature type="binding site" evidence="14">
    <location>
        <begin position="374"/>
        <end position="377"/>
    </location>
    <ligand>
        <name>4-CDP-2-C-methyl-D-erythritol 2-phosphate</name>
        <dbReference type="ChEBI" id="CHEBI:57919"/>
    </ligand>
</feature>
<dbReference type="InterPro" id="IPR001228">
    <property type="entry name" value="IspD"/>
</dbReference>
<keyword evidence="12 14" id="KW-0456">Lyase</keyword>
<dbReference type="NCBIfam" id="NF006899">
    <property type="entry name" value="PRK09382.1"/>
    <property type="match status" value="1"/>
</dbReference>
<evidence type="ECO:0000256" key="4">
    <source>
        <dbReference type="ARBA" id="ARBA00004709"/>
    </source>
</evidence>
<dbReference type="Proteomes" id="UP001626536">
    <property type="component" value="Chromosome"/>
</dbReference>
<organism evidence="16 17">
    <name type="scientific">Methylocapsa polymorpha</name>
    <dbReference type="NCBI Taxonomy" id="3080828"/>
    <lineage>
        <taxon>Bacteria</taxon>
        <taxon>Pseudomonadati</taxon>
        <taxon>Pseudomonadota</taxon>
        <taxon>Alphaproteobacteria</taxon>
        <taxon>Hyphomicrobiales</taxon>
        <taxon>Beijerinckiaceae</taxon>
        <taxon>Methylocapsa</taxon>
    </lineage>
</organism>
<keyword evidence="11 14" id="KW-0414">Isoprene biosynthesis</keyword>
<evidence type="ECO:0000256" key="13">
    <source>
        <dbReference type="ARBA" id="ARBA00023268"/>
    </source>
</evidence>
<proteinExistence type="inferred from homology"/>
<comment type="catalytic activity">
    <reaction evidence="2 14">
        <text>2-C-methyl-D-erythritol 4-phosphate + CTP + H(+) = 4-CDP-2-C-methyl-D-erythritol + diphosphate</text>
        <dbReference type="Rhea" id="RHEA:13429"/>
        <dbReference type="ChEBI" id="CHEBI:15378"/>
        <dbReference type="ChEBI" id="CHEBI:33019"/>
        <dbReference type="ChEBI" id="CHEBI:37563"/>
        <dbReference type="ChEBI" id="CHEBI:57823"/>
        <dbReference type="ChEBI" id="CHEBI:58262"/>
        <dbReference type="EC" id="2.7.7.60"/>
    </reaction>
</comment>
<dbReference type="Gene3D" id="3.30.1330.50">
    <property type="entry name" value="2-C-methyl-D-erythritol 2,4-cyclodiphosphate synthase"/>
    <property type="match status" value="1"/>
</dbReference>
<feature type="binding site" evidence="14">
    <location>
        <position position="284"/>
    </location>
    <ligand>
        <name>a divalent metal cation</name>
        <dbReference type="ChEBI" id="CHEBI:60240"/>
    </ligand>
</feature>
<comment type="function">
    <text evidence="14">Bifunctional enzyme that catalyzes the formation of 4-diphosphocytidyl-2-C-methyl-D-erythritol from CTP and 2-C-methyl-D-erythritol 4-phosphate (MEP) (IspD), and catalyzes the conversion of 4-diphosphocytidyl-2-C-methyl-D-erythritol 2-phosphate (CDP-ME2P) to 2-C-methyl-D-erythritol 2,4-cyclodiphosphate (ME-CPP) with a corresponding release of cytidine 5-monophosphate (CMP) (IspF).</text>
</comment>
<feature type="binding site" evidence="14">
    <location>
        <position position="381"/>
    </location>
    <ligand>
        <name>4-CDP-2-C-methyl-D-erythritol 2-phosphate</name>
        <dbReference type="ChEBI" id="CHEBI:57919"/>
    </ligand>
</feature>
<feature type="binding site" evidence="14">
    <location>
        <position position="384"/>
    </location>
    <ligand>
        <name>4-CDP-2-C-methyl-D-erythritol 2-phosphate</name>
        <dbReference type="ChEBI" id="CHEBI:57919"/>
    </ligand>
</feature>
<feature type="domain" description="2-C-methyl-D-erythritol 2,4-cyclodiphosphate synthase" evidence="15">
    <location>
        <begin position="243"/>
        <end position="396"/>
    </location>
</feature>
<dbReference type="InterPro" id="IPR034683">
    <property type="entry name" value="IspD/TarI"/>
</dbReference>
<evidence type="ECO:0000256" key="8">
    <source>
        <dbReference type="ARBA" id="ARBA00022679"/>
    </source>
</evidence>
<feature type="site" description="Transition state stabilizer" evidence="14">
    <location>
        <position position="276"/>
    </location>
</feature>
<evidence type="ECO:0000256" key="6">
    <source>
        <dbReference type="ARBA" id="ARBA00008480"/>
    </source>
</evidence>
<dbReference type="Gene3D" id="3.90.550.10">
    <property type="entry name" value="Spore Coat Polysaccharide Biosynthesis Protein SpsA, Chain A"/>
    <property type="match status" value="1"/>
</dbReference>
<dbReference type="SUPFAM" id="SSF53448">
    <property type="entry name" value="Nucleotide-diphospho-sugar transferases"/>
    <property type="match status" value="1"/>
</dbReference>
<evidence type="ECO:0000256" key="10">
    <source>
        <dbReference type="ARBA" id="ARBA00022723"/>
    </source>
</evidence>
<dbReference type="InterPro" id="IPR018294">
    <property type="entry name" value="ISPD_synthase_CS"/>
</dbReference>
<comment type="similarity">
    <text evidence="6">Belongs to the IspF family.</text>
</comment>
<feature type="region of interest" description="2-C-methyl-D-erythritol 4-phosphate cytidylyltransferase" evidence="14">
    <location>
        <begin position="1"/>
        <end position="243"/>
    </location>
</feature>
<evidence type="ECO:0000256" key="9">
    <source>
        <dbReference type="ARBA" id="ARBA00022695"/>
    </source>
</evidence>
<dbReference type="InterPro" id="IPR036571">
    <property type="entry name" value="MECDP_synthase_sf"/>
</dbReference>
<dbReference type="Pfam" id="PF02542">
    <property type="entry name" value="YgbB"/>
    <property type="match status" value="1"/>
</dbReference>
<dbReference type="EC" id="2.7.7.60" evidence="14"/>
<dbReference type="GO" id="GO:0050518">
    <property type="term" value="F:2-C-methyl-D-erythritol 4-phosphate cytidylyltransferase activity"/>
    <property type="evidence" value="ECO:0007669"/>
    <property type="project" value="UniProtKB-EC"/>
</dbReference>
<dbReference type="CDD" id="cd00554">
    <property type="entry name" value="MECDP_synthase"/>
    <property type="match status" value="1"/>
</dbReference>
<reference evidence="16 17" key="1">
    <citation type="submission" date="2023-10" db="EMBL/GenBank/DDBJ databases">
        <title>Novel methanotroph of the genus Methylocapsa from a subarctic wetland.</title>
        <authorList>
            <person name="Belova S.E."/>
            <person name="Oshkin I.Y."/>
            <person name="Miroshnikov K."/>
            <person name="Dedysh S.N."/>
        </authorList>
    </citation>
    <scope>NUCLEOTIDE SEQUENCE [LARGE SCALE GENOMIC DNA]</scope>
    <source>
        <strain evidence="16 17">RX1</strain>
    </source>
</reference>
<comment type="catalytic activity">
    <reaction evidence="1 14">
        <text>4-CDP-2-C-methyl-D-erythritol 2-phosphate = 2-C-methyl-D-erythritol 2,4-cyclic diphosphate + CMP</text>
        <dbReference type="Rhea" id="RHEA:23864"/>
        <dbReference type="ChEBI" id="CHEBI:57919"/>
        <dbReference type="ChEBI" id="CHEBI:58483"/>
        <dbReference type="ChEBI" id="CHEBI:60377"/>
        <dbReference type="EC" id="4.6.1.12"/>
    </reaction>
</comment>
<dbReference type="HAMAP" id="MF_00107">
    <property type="entry name" value="IspF"/>
    <property type="match status" value="1"/>
</dbReference>
<evidence type="ECO:0000256" key="1">
    <source>
        <dbReference type="ARBA" id="ARBA00000200"/>
    </source>
</evidence>
<keyword evidence="8 14" id="KW-0808">Transferase</keyword>
<feature type="site" description="Positions MEP for the nucleophilic attack" evidence="14">
    <location>
        <position position="165"/>
    </location>
</feature>
<comment type="similarity">
    <text evidence="14">In the N-terminal section; belongs to the IspD/TarI cytidylyltransferase family. IspD subfamily.</text>
</comment>
<sequence length="400" mass="42148">MKTNSELAVLVVAAGRGSRVGSGRPKQYRSLAGRPLLAHSLSAIYRAAPGAIILPVIHPEDLDLYQESIACLDAELLRRLKGPAYGGPTRQASVLGGLEALCSENQDGPEVVLIHDAARLFASEELVRRAVAAAKAHGAAIPGVSVTDTIKEIDSESGVVATPPRARLRAVQTPQAFHFDLILAAHRKAAAAGEVDLTDDGAIAEWAGHRVHVFQGDGDNMKVTSAEDLVLAEARLIRDLQDIRTGQGYDVHAFGPGDHIWLGGLKVPHDHGLLGHSDADVLSHAITDALLGALADGDIGSHFPPSDPQWRGAASSIFLSAAVAKLRARGGMVAHIDATVVCERPKVGPHRDAIRSSLAKILDIPVDRVAIKATTSERLGFTGREEGIASLAIATIRLPL</sequence>
<feature type="binding site" evidence="14">
    <location>
        <begin position="298"/>
        <end position="300"/>
    </location>
    <ligand>
        <name>4-CDP-2-C-methyl-D-erythritol 2-phosphate</name>
        <dbReference type="ChEBI" id="CHEBI:57919"/>
    </ligand>
</feature>
<evidence type="ECO:0000256" key="7">
    <source>
        <dbReference type="ARBA" id="ARBA00009789"/>
    </source>
</evidence>
<comment type="cofactor">
    <cofactor evidence="3 14">
        <name>a divalent metal cation</name>
        <dbReference type="ChEBI" id="CHEBI:60240"/>
    </cofactor>
</comment>
<feature type="binding site" evidence="14">
    <location>
        <begin position="250"/>
        <end position="252"/>
    </location>
    <ligand>
        <name>4-CDP-2-C-methyl-D-erythritol 2-phosphate</name>
        <dbReference type="ChEBI" id="CHEBI:57919"/>
    </ligand>
</feature>
<comment type="pathway">
    <text evidence="4 14">Isoprenoid biosynthesis; isopentenyl diphosphate biosynthesis via DXP pathway; isopentenyl diphosphate from 1-deoxy-D-xylulose 5-phosphate: step 4/6.</text>
</comment>
<evidence type="ECO:0000256" key="11">
    <source>
        <dbReference type="ARBA" id="ARBA00023229"/>
    </source>
</evidence>
<evidence type="ECO:0000256" key="14">
    <source>
        <dbReference type="HAMAP-Rule" id="MF_01520"/>
    </source>
</evidence>
<evidence type="ECO:0000313" key="17">
    <source>
        <dbReference type="Proteomes" id="UP001626536"/>
    </source>
</evidence>
<feature type="site" description="Positions MEP for the nucleophilic attack" evidence="14">
    <location>
        <position position="222"/>
    </location>
</feature>
<dbReference type="GO" id="GO:0008685">
    <property type="term" value="F:2-C-methyl-D-erythritol 2,4-cyclodiphosphate synthase activity"/>
    <property type="evidence" value="ECO:0007669"/>
    <property type="project" value="UniProtKB-EC"/>
</dbReference>
<feature type="binding site" evidence="14">
    <location>
        <begin position="276"/>
        <end position="277"/>
    </location>
    <ligand>
        <name>4-CDP-2-C-methyl-D-erythritol 2-phosphate</name>
        <dbReference type="ChEBI" id="CHEBI:57919"/>
    </ligand>
</feature>
<dbReference type="HAMAP" id="MF_01520">
    <property type="entry name" value="IspDF"/>
    <property type="match status" value="1"/>
</dbReference>
<dbReference type="PROSITE" id="PS01295">
    <property type="entry name" value="ISPD"/>
    <property type="match status" value="1"/>
</dbReference>
<dbReference type="PANTHER" id="PTHR43181:SF1">
    <property type="entry name" value="2-C-METHYL-D-ERYTHRITOL 2,4-CYCLODIPHOSPHATE SYNTHASE, CHLOROPLASTIC"/>
    <property type="match status" value="1"/>
</dbReference>
<evidence type="ECO:0000313" key="16">
    <source>
        <dbReference type="EMBL" id="WOJ89419.1"/>
    </source>
</evidence>
<feature type="site" description="Transition state stabilizer" evidence="14">
    <location>
        <position position="19"/>
    </location>
</feature>
<dbReference type="InterPro" id="IPR029044">
    <property type="entry name" value="Nucleotide-diphossugar_trans"/>
</dbReference>
<dbReference type="SUPFAM" id="SSF69765">
    <property type="entry name" value="IpsF-like"/>
    <property type="match status" value="1"/>
</dbReference>
<dbReference type="EMBL" id="CP136862">
    <property type="protein sequence ID" value="WOJ89419.1"/>
    <property type="molecule type" value="Genomic_DNA"/>
</dbReference>
<feature type="site" description="Transition state stabilizer" evidence="14">
    <location>
        <position position="375"/>
    </location>
</feature>
<evidence type="ECO:0000256" key="3">
    <source>
        <dbReference type="ARBA" id="ARBA00001968"/>
    </source>
</evidence>
<dbReference type="NCBIfam" id="TIGR00453">
    <property type="entry name" value="ispD"/>
    <property type="match status" value="1"/>
</dbReference>
<feature type="region of interest" description="2-C-methyl-D-erythritol 2,4-cyclodiphosphate synthase" evidence="14">
    <location>
        <begin position="244"/>
        <end position="400"/>
    </location>
</feature>
<keyword evidence="17" id="KW-1185">Reference proteome</keyword>
<feature type="binding site" evidence="14">
    <location>
        <position position="252"/>
    </location>
    <ligand>
        <name>a divalent metal cation</name>
        <dbReference type="ChEBI" id="CHEBI:60240"/>
    </ligand>
</feature>
<evidence type="ECO:0000256" key="12">
    <source>
        <dbReference type="ARBA" id="ARBA00023239"/>
    </source>
</evidence>
<dbReference type="CDD" id="cd02516">
    <property type="entry name" value="CDP-ME_synthetase"/>
    <property type="match status" value="1"/>
</dbReference>
<dbReference type="HAMAP" id="MF_00108">
    <property type="entry name" value="IspD"/>
    <property type="match status" value="1"/>
</dbReference>